<evidence type="ECO:0000256" key="8">
    <source>
        <dbReference type="ARBA" id="ARBA00023288"/>
    </source>
</evidence>
<evidence type="ECO:0000313" key="11">
    <source>
        <dbReference type="Proteomes" id="UP001231518"/>
    </source>
</evidence>
<evidence type="ECO:0000256" key="2">
    <source>
        <dbReference type="ARBA" id="ARBA00022622"/>
    </source>
</evidence>
<dbReference type="InterPro" id="IPR045860">
    <property type="entry name" value="Snake_toxin-like_sf"/>
</dbReference>
<dbReference type="SUPFAM" id="SSF57302">
    <property type="entry name" value="Snake toxin-like"/>
    <property type="match status" value="1"/>
</dbReference>
<dbReference type="InterPro" id="IPR050975">
    <property type="entry name" value="Sleep_regulator"/>
</dbReference>
<dbReference type="EMBL" id="JARGEI010000009">
    <property type="protein sequence ID" value="KAJ8726121.1"/>
    <property type="molecule type" value="Genomic_DNA"/>
</dbReference>
<evidence type="ECO:0008006" key="12">
    <source>
        <dbReference type="Google" id="ProtNLM"/>
    </source>
</evidence>
<evidence type="ECO:0000256" key="1">
    <source>
        <dbReference type="ARBA" id="ARBA00004589"/>
    </source>
</evidence>
<protein>
    <recommendedName>
        <fullName evidence="12">Protein quiver</fullName>
    </recommendedName>
</protein>
<keyword evidence="8" id="KW-0449">Lipoprotein</keyword>
<accession>A0AAD7YS93</accession>
<dbReference type="AlphaFoldDB" id="A0AAD7YS93"/>
<comment type="caution">
    <text evidence="10">The sequence shown here is derived from an EMBL/GenBank/DDBJ whole genome shotgun (WGS) entry which is preliminary data.</text>
</comment>
<evidence type="ECO:0000256" key="3">
    <source>
        <dbReference type="ARBA" id="ARBA00022692"/>
    </source>
</evidence>
<dbReference type="Proteomes" id="UP001231518">
    <property type="component" value="Chromosome 10"/>
</dbReference>
<name>A0AAD7YS93_MYTSE</name>
<dbReference type="InterPro" id="IPR031424">
    <property type="entry name" value="QVR-like"/>
</dbReference>
<dbReference type="Pfam" id="PF17064">
    <property type="entry name" value="QVR"/>
    <property type="match status" value="1"/>
</dbReference>
<keyword evidence="7" id="KW-0325">Glycoprotein</keyword>
<reference evidence="10" key="1">
    <citation type="submission" date="2023-03" db="EMBL/GenBank/DDBJ databases">
        <title>Chromosome-level genomes of two armyworms, Mythimna separata and Mythimna loreyi, provide insights into the biosynthesis and reception of sex pheromones.</title>
        <authorList>
            <person name="Zhao H."/>
        </authorList>
    </citation>
    <scope>NUCLEOTIDE SEQUENCE</scope>
    <source>
        <strain evidence="10">BeijingLab</strain>
        <tissue evidence="10">Pupa</tissue>
    </source>
</reference>
<keyword evidence="5" id="KW-1133">Transmembrane helix</keyword>
<dbReference type="GO" id="GO:0098552">
    <property type="term" value="C:side of membrane"/>
    <property type="evidence" value="ECO:0007669"/>
    <property type="project" value="UniProtKB-KW"/>
</dbReference>
<keyword evidence="11" id="KW-1185">Reference proteome</keyword>
<proteinExistence type="predicted"/>
<dbReference type="GO" id="GO:0030431">
    <property type="term" value="P:sleep"/>
    <property type="evidence" value="ECO:0007669"/>
    <property type="project" value="InterPro"/>
</dbReference>
<feature type="chain" id="PRO_5042019476" description="Protein quiver" evidence="9">
    <location>
        <begin position="28"/>
        <end position="154"/>
    </location>
</feature>
<gene>
    <name evidence="10" type="ORF">PYW07_000819</name>
</gene>
<keyword evidence="4 9" id="KW-0732">Signal</keyword>
<keyword evidence="6" id="KW-0472">Membrane</keyword>
<organism evidence="10 11">
    <name type="scientific">Mythimna separata</name>
    <name type="common">Oriental armyworm</name>
    <name type="synonym">Pseudaletia separata</name>
    <dbReference type="NCBI Taxonomy" id="271217"/>
    <lineage>
        <taxon>Eukaryota</taxon>
        <taxon>Metazoa</taxon>
        <taxon>Ecdysozoa</taxon>
        <taxon>Arthropoda</taxon>
        <taxon>Hexapoda</taxon>
        <taxon>Insecta</taxon>
        <taxon>Pterygota</taxon>
        <taxon>Neoptera</taxon>
        <taxon>Endopterygota</taxon>
        <taxon>Lepidoptera</taxon>
        <taxon>Glossata</taxon>
        <taxon>Ditrysia</taxon>
        <taxon>Noctuoidea</taxon>
        <taxon>Noctuidae</taxon>
        <taxon>Noctuinae</taxon>
        <taxon>Hadenini</taxon>
        <taxon>Mythimna</taxon>
    </lineage>
</organism>
<sequence length="154" mass="17389">MKITMKPLTYFFVLTWIVGLSVKNATCLKCFECESYGVHSPCRTSLNSSMIKTCPKEASFCSISMADMTYNGEAAYTKRSCLITITKNYDGKKKTKEEEEEDINEEPRVSFTICNSDLCNGANNNSPTINILLTSAILFLSFRKEIQINYLPIM</sequence>
<dbReference type="PANTHER" id="PTHR33562">
    <property type="entry name" value="ATILLA, ISOFORM B-RELATED-RELATED"/>
    <property type="match status" value="1"/>
</dbReference>
<evidence type="ECO:0000256" key="7">
    <source>
        <dbReference type="ARBA" id="ARBA00023180"/>
    </source>
</evidence>
<evidence type="ECO:0000313" key="10">
    <source>
        <dbReference type="EMBL" id="KAJ8726121.1"/>
    </source>
</evidence>
<keyword evidence="2" id="KW-0336">GPI-anchor</keyword>
<evidence type="ECO:0000256" key="9">
    <source>
        <dbReference type="SAM" id="SignalP"/>
    </source>
</evidence>
<evidence type="ECO:0000256" key="4">
    <source>
        <dbReference type="ARBA" id="ARBA00022729"/>
    </source>
</evidence>
<evidence type="ECO:0000256" key="5">
    <source>
        <dbReference type="ARBA" id="ARBA00022989"/>
    </source>
</evidence>
<feature type="signal peptide" evidence="9">
    <location>
        <begin position="1"/>
        <end position="27"/>
    </location>
</feature>
<keyword evidence="3" id="KW-0812">Transmembrane</keyword>
<dbReference type="GO" id="GO:0032222">
    <property type="term" value="P:regulation of synaptic transmission, cholinergic"/>
    <property type="evidence" value="ECO:0007669"/>
    <property type="project" value="InterPro"/>
</dbReference>
<evidence type="ECO:0000256" key="6">
    <source>
        <dbReference type="ARBA" id="ARBA00023136"/>
    </source>
</evidence>
<comment type="subcellular location">
    <subcellularLocation>
        <location evidence="1">Membrane</location>
        <topology evidence="1">Lipid-anchor</topology>
        <topology evidence="1">GPI-anchor</topology>
    </subcellularLocation>
</comment>